<sequence length="666" mass="70012">STGLSPGRMLLWALLALLLQASCPLASCPPQCVCDTRPWFTPQSVYRQARTVDCNNLLLTLVPSGLAPDTQLLLLQSNEIARLSGELRRLPSLTELDLSQNRCQPAPRRPGQPAPPPHPLAGGEPAGGAARALPAGAGGSGELYLNHNRLQTVDPRWFLPLPRLEILMIGENPIAQLEVGGFRPLARLHSLVLAGLGLQDLPGEAFQRLAELESLSLFRNRLAWVPAPALHRLPLLKFLDLNENPIGELQAGVFWGTPRLEELSLSTLEQLTGVAEGAFDGLPQLAKLDLSHNPRLAYLHPAALHGALALRTLLATDGALALLPAQLLASLLSLAALSLRGNPLCCDCLAAWQGLARLRLVEPGVTLSSGTGCRGTAGRPLREGLQGGGGRGCPLAFPPRGWPERLVVAPSGSVTLSCPANAKSPPEISWLGPAGERLPSSGRAGGALELVGVGLAHTGQYTCVAQNEAGSASCVLMLQVLGGAGWREEGSERELGGRGGPALLRKKVQPNFVVLEWTGGGWSPWGPPWASLAPHYTARVSLDSRQVNLMHLQPATGCEICLSTQWACLNVTTAGLGPAGRGPGGAALAAVTGSLLVALCAMLLACYASRRLRELGCRAALKPYRQPPAALLLGKLYPPIISLGEPWIPPSAAGAPHSTEPDTSRP</sequence>
<feature type="domain" description="Ig-like" evidence="8">
    <location>
        <begin position="394"/>
        <end position="479"/>
    </location>
</feature>
<evidence type="ECO:0000259" key="8">
    <source>
        <dbReference type="PROSITE" id="PS50835"/>
    </source>
</evidence>
<dbReference type="Ensembl" id="ENSCABT00000029173.1">
    <property type="protein sequence ID" value="ENSCABP00000026639.1"/>
    <property type="gene ID" value="ENSCABG00000019543.1"/>
</dbReference>
<dbReference type="GeneTree" id="ENSGT00940000165528"/>
<proteinExistence type="predicted"/>
<reference evidence="9" key="1">
    <citation type="submission" date="2025-08" db="UniProtKB">
        <authorList>
            <consortium name="Ensembl"/>
        </authorList>
    </citation>
    <scope>IDENTIFICATION</scope>
</reference>
<evidence type="ECO:0000256" key="4">
    <source>
        <dbReference type="ARBA" id="ARBA00023157"/>
    </source>
</evidence>
<feature type="region of interest" description="Disordered" evidence="5">
    <location>
        <begin position="102"/>
        <end position="133"/>
    </location>
</feature>
<keyword evidence="6" id="KW-0472">Membrane</keyword>
<dbReference type="GO" id="GO:0005886">
    <property type="term" value="C:plasma membrane"/>
    <property type="evidence" value="ECO:0007669"/>
    <property type="project" value="TreeGrafter"/>
</dbReference>
<dbReference type="InterPro" id="IPR003591">
    <property type="entry name" value="Leu-rich_rpt_typical-subtyp"/>
</dbReference>
<evidence type="ECO:0000256" key="6">
    <source>
        <dbReference type="SAM" id="Phobius"/>
    </source>
</evidence>
<dbReference type="SMART" id="SM00409">
    <property type="entry name" value="IG"/>
    <property type="match status" value="1"/>
</dbReference>
<keyword evidence="10" id="KW-1185">Reference proteome</keyword>
<evidence type="ECO:0000256" key="5">
    <source>
        <dbReference type="SAM" id="MobiDB-lite"/>
    </source>
</evidence>
<dbReference type="Gene3D" id="2.60.40.10">
    <property type="entry name" value="Immunoglobulins"/>
    <property type="match status" value="1"/>
</dbReference>
<dbReference type="SUPFAM" id="SSF52058">
    <property type="entry name" value="L domain-like"/>
    <property type="match status" value="2"/>
</dbReference>
<dbReference type="GO" id="GO:0007616">
    <property type="term" value="P:long-term memory"/>
    <property type="evidence" value="ECO:0007669"/>
    <property type="project" value="TreeGrafter"/>
</dbReference>
<dbReference type="PANTHER" id="PTHR24366:SF96">
    <property type="entry name" value="LEUCINE RICH REPEAT CONTAINING 53"/>
    <property type="match status" value="1"/>
</dbReference>
<keyword evidence="4" id="KW-1015">Disulfide bond</keyword>
<evidence type="ECO:0000256" key="3">
    <source>
        <dbReference type="ARBA" id="ARBA00022737"/>
    </source>
</evidence>
<dbReference type="PROSITE" id="PS50835">
    <property type="entry name" value="IG_LIKE"/>
    <property type="match status" value="1"/>
</dbReference>
<keyword evidence="6" id="KW-1133">Transmembrane helix</keyword>
<reference evidence="9" key="2">
    <citation type="submission" date="2025-09" db="UniProtKB">
        <authorList>
            <consortium name="Ensembl"/>
        </authorList>
    </citation>
    <scope>IDENTIFICATION</scope>
</reference>
<name>A0A8C0J582_CHEAB</name>
<dbReference type="SMART" id="SM00408">
    <property type="entry name" value="IGc2"/>
    <property type="match status" value="1"/>
</dbReference>
<feature type="compositionally biased region" description="Pro residues" evidence="5">
    <location>
        <begin position="107"/>
        <end position="119"/>
    </location>
</feature>
<dbReference type="InterPro" id="IPR003599">
    <property type="entry name" value="Ig_sub"/>
</dbReference>
<dbReference type="InterPro" id="IPR001611">
    <property type="entry name" value="Leu-rich_rpt"/>
</dbReference>
<dbReference type="Gene3D" id="3.80.10.10">
    <property type="entry name" value="Ribonuclease Inhibitor"/>
    <property type="match status" value="2"/>
</dbReference>
<evidence type="ECO:0000313" key="9">
    <source>
        <dbReference type="Ensembl" id="ENSCABP00000026639.1"/>
    </source>
</evidence>
<feature type="compositionally biased region" description="Low complexity" evidence="5">
    <location>
        <begin position="120"/>
        <end position="133"/>
    </location>
</feature>
<dbReference type="AlphaFoldDB" id="A0A8C0J582"/>
<organism evidence="9 10">
    <name type="scientific">Chelonoidis abingdonii</name>
    <name type="common">Abingdon island giant tortoise</name>
    <name type="synonym">Testudo abingdonii</name>
    <dbReference type="NCBI Taxonomy" id="106734"/>
    <lineage>
        <taxon>Eukaryota</taxon>
        <taxon>Metazoa</taxon>
        <taxon>Chordata</taxon>
        <taxon>Craniata</taxon>
        <taxon>Vertebrata</taxon>
        <taxon>Euteleostomi</taxon>
        <taxon>Archelosauria</taxon>
        <taxon>Testudinata</taxon>
        <taxon>Testudines</taxon>
        <taxon>Cryptodira</taxon>
        <taxon>Durocryptodira</taxon>
        <taxon>Testudinoidea</taxon>
        <taxon>Testudinidae</taxon>
        <taxon>Chelonoidis</taxon>
    </lineage>
</organism>
<dbReference type="InterPro" id="IPR000372">
    <property type="entry name" value="LRRNT"/>
</dbReference>
<feature type="signal peptide" evidence="7">
    <location>
        <begin position="1"/>
        <end position="26"/>
    </location>
</feature>
<dbReference type="InterPro" id="IPR003598">
    <property type="entry name" value="Ig_sub2"/>
</dbReference>
<dbReference type="Pfam" id="PF13927">
    <property type="entry name" value="Ig_3"/>
    <property type="match status" value="1"/>
</dbReference>
<dbReference type="SMART" id="SM00013">
    <property type="entry name" value="LRRNT"/>
    <property type="match status" value="1"/>
</dbReference>
<evidence type="ECO:0000256" key="2">
    <source>
        <dbReference type="ARBA" id="ARBA00022729"/>
    </source>
</evidence>
<dbReference type="InterPro" id="IPR007110">
    <property type="entry name" value="Ig-like_dom"/>
</dbReference>
<dbReference type="Proteomes" id="UP000694404">
    <property type="component" value="Unplaced"/>
</dbReference>
<accession>A0A8C0J582</accession>
<evidence type="ECO:0000256" key="7">
    <source>
        <dbReference type="SAM" id="SignalP"/>
    </source>
</evidence>
<dbReference type="InterPro" id="IPR013783">
    <property type="entry name" value="Ig-like_fold"/>
</dbReference>
<dbReference type="SMART" id="SM00369">
    <property type="entry name" value="LRR_TYP"/>
    <property type="match status" value="7"/>
</dbReference>
<dbReference type="Pfam" id="PF13855">
    <property type="entry name" value="LRR_8"/>
    <property type="match status" value="2"/>
</dbReference>
<protein>
    <recommendedName>
        <fullName evidence="8">Ig-like domain-containing protein</fullName>
    </recommendedName>
</protein>
<keyword evidence="2 7" id="KW-0732">Signal</keyword>
<dbReference type="InterPro" id="IPR036179">
    <property type="entry name" value="Ig-like_dom_sf"/>
</dbReference>
<evidence type="ECO:0000256" key="1">
    <source>
        <dbReference type="ARBA" id="ARBA00022614"/>
    </source>
</evidence>
<dbReference type="InterPro" id="IPR032675">
    <property type="entry name" value="LRR_dom_sf"/>
</dbReference>
<keyword evidence="6" id="KW-0812">Transmembrane</keyword>
<keyword evidence="1" id="KW-0433">Leucine-rich repeat</keyword>
<evidence type="ECO:0000313" key="10">
    <source>
        <dbReference type="Proteomes" id="UP000694404"/>
    </source>
</evidence>
<dbReference type="PANTHER" id="PTHR24366">
    <property type="entry name" value="IG(IMMUNOGLOBULIN) AND LRR(LEUCINE RICH REPEAT) DOMAINS"/>
    <property type="match status" value="1"/>
</dbReference>
<feature type="transmembrane region" description="Helical" evidence="6">
    <location>
        <begin position="586"/>
        <end position="608"/>
    </location>
</feature>
<keyword evidence="3" id="KW-0677">Repeat</keyword>
<feature type="chain" id="PRO_5034350997" description="Ig-like domain-containing protein" evidence="7">
    <location>
        <begin position="27"/>
        <end position="666"/>
    </location>
</feature>
<dbReference type="SUPFAM" id="SSF48726">
    <property type="entry name" value="Immunoglobulin"/>
    <property type="match status" value="1"/>
</dbReference>